<keyword evidence="3" id="KW-1185">Reference proteome</keyword>
<dbReference type="KEGG" id="hwa:HQ_2145A"/>
<feature type="transmembrane region" description="Helical" evidence="1">
    <location>
        <begin position="84"/>
        <end position="106"/>
    </location>
</feature>
<accession>Q18IA4</accession>
<gene>
    <name evidence="2" type="ordered locus">HQ_2145A</name>
</gene>
<evidence type="ECO:0000256" key="1">
    <source>
        <dbReference type="SAM" id="Phobius"/>
    </source>
</evidence>
<dbReference type="AlphaFoldDB" id="Q18IA4"/>
<sequence>MAGVNRTNTTSSGGSVESIVTESPNLWLDRVTRILGFGWLAERIPGDLPPSYLYTIVTVVVSNVLTISYSILNNIPLIYRENPYFAIQPLILFGAIYGAHTLQTAYHNSMTEMRIHERADDPESLLDPVPSWLPWALFIIGAGLQLARSILDMAGWGVTDYFANFFIFPFIFVPILVQFFIVYVSIEFFAPWRLSKSDIGIHFLDPQGVGGLRPIGELVKKAYYWIVAGLIGYALITYAPFVESSWTVSAAAGTIFTAVWIVTIASVAFAVFILHRFMNRSKQMELQRLENELRDCIQNPWDIKTYEIPEEKEKQVEKLRERINHVSATSEYPATFSIWSQLLLSIALPKGIQLLLANM</sequence>
<dbReference type="GeneID" id="4192744"/>
<keyword evidence="1" id="KW-1133">Transmembrane helix</keyword>
<name>Q18IA4_HALWD</name>
<dbReference type="HOGENOM" id="CLU_066581_0_0_2"/>
<dbReference type="eggNOG" id="arCOG11569">
    <property type="taxonomic scope" value="Archaea"/>
</dbReference>
<dbReference type="Proteomes" id="UP000001975">
    <property type="component" value="Chromosome"/>
</dbReference>
<keyword evidence="1" id="KW-0812">Transmembrane</keyword>
<dbReference type="EMBL" id="AM180088">
    <property type="protein sequence ID" value="CAJ52271.1"/>
    <property type="molecule type" value="Genomic_DNA"/>
</dbReference>
<reference evidence="2 3" key="1">
    <citation type="journal article" date="2006" name="BMC Genomics">
        <title>The genome of the square archaeon Haloquadratum walsbyi: life at the limits of water activity.</title>
        <authorList>
            <person name="Bolhuis H.H."/>
            <person name="Palm P.P."/>
            <person name="Wende A.W."/>
            <person name="Falb M.M."/>
            <person name="Rampp M.M."/>
            <person name="Rodriguez-Valera F.F."/>
            <person name="Pfeiffer F.F."/>
            <person name="Oesterhelt D.D."/>
        </authorList>
    </citation>
    <scope>NUCLEOTIDE SEQUENCE [LARGE SCALE GENOMIC DNA]</scope>
    <source>
        <strain evidence="3">DSM 16790 / HBSQ001</strain>
    </source>
</reference>
<protein>
    <submittedName>
        <fullName evidence="2">Uncharacterized protein</fullName>
    </submittedName>
</protein>
<organism evidence="2 3">
    <name type="scientific">Haloquadratum walsbyi (strain DSM 16790 / HBSQ001)</name>
    <dbReference type="NCBI Taxonomy" id="362976"/>
    <lineage>
        <taxon>Archaea</taxon>
        <taxon>Methanobacteriati</taxon>
        <taxon>Methanobacteriota</taxon>
        <taxon>Stenosarchaea group</taxon>
        <taxon>Halobacteria</taxon>
        <taxon>Halobacteriales</taxon>
        <taxon>Haloferacaceae</taxon>
        <taxon>Haloquadratum</taxon>
    </lineage>
</organism>
<feature type="transmembrane region" description="Helical" evidence="1">
    <location>
        <begin position="163"/>
        <end position="186"/>
    </location>
</feature>
<dbReference type="RefSeq" id="WP_011571407.1">
    <property type="nucleotide sequence ID" value="NC_008212.1"/>
</dbReference>
<keyword evidence="1" id="KW-0472">Membrane</keyword>
<evidence type="ECO:0000313" key="3">
    <source>
        <dbReference type="Proteomes" id="UP000001975"/>
    </source>
</evidence>
<feature type="transmembrane region" description="Helical" evidence="1">
    <location>
        <begin position="248"/>
        <end position="274"/>
    </location>
</feature>
<evidence type="ECO:0000313" key="2">
    <source>
        <dbReference type="EMBL" id="CAJ52271.1"/>
    </source>
</evidence>
<feature type="transmembrane region" description="Helical" evidence="1">
    <location>
        <begin position="52"/>
        <end position="72"/>
    </location>
</feature>
<proteinExistence type="predicted"/>
<feature type="transmembrane region" description="Helical" evidence="1">
    <location>
        <begin position="222"/>
        <end position="242"/>
    </location>
</feature>